<accession>A0A2N9GG90</accession>
<proteinExistence type="predicted"/>
<protein>
    <submittedName>
        <fullName evidence="1">Uncharacterized protein</fullName>
    </submittedName>
</protein>
<gene>
    <name evidence="1" type="ORF">FSB_LOCUS26455</name>
</gene>
<sequence length="150" mass="17220">MAGETSGPNEQEVRMAALEHKFDDLLAFVHMMVKQVAEMGNQEWRRRAARFSENTPSGGEKWQPRACPLLDEKEMIKIFVDTLKNPYFDRIVGLQLQFLVDLILIEERIEDAVKTKRMVDMPALMALVEQIAKRTLVEKNEGGVQDDSQE</sequence>
<evidence type="ECO:0000313" key="1">
    <source>
        <dbReference type="EMBL" id="SPC98573.1"/>
    </source>
</evidence>
<organism evidence="1">
    <name type="scientific">Fagus sylvatica</name>
    <name type="common">Beechnut</name>
    <dbReference type="NCBI Taxonomy" id="28930"/>
    <lineage>
        <taxon>Eukaryota</taxon>
        <taxon>Viridiplantae</taxon>
        <taxon>Streptophyta</taxon>
        <taxon>Embryophyta</taxon>
        <taxon>Tracheophyta</taxon>
        <taxon>Spermatophyta</taxon>
        <taxon>Magnoliopsida</taxon>
        <taxon>eudicotyledons</taxon>
        <taxon>Gunneridae</taxon>
        <taxon>Pentapetalae</taxon>
        <taxon>rosids</taxon>
        <taxon>fabids</taxon>
        <taxon>Fagales</taxon>
        <taxon>Fagaceae</taxon>
        <taxon>Fagus</taxon>
    </lineage>
</organism>
<reference evidence="1" key="1">
    <citation type="submission" date="2018-02" db="EMBL/GenBank/DDBJ databases">
        <authorList>
            <person name="Cohen D.B."/>
            <person name="Kent A.D."/>
        </authorList>
    </citation>
    <scope>NUCLEOTIDE SEQUENCE</scope>
</reference>
<dbReference type="EMBL" id="OIVN01001884">
    <property type="protein sequence ID" value="SPC98573.1"/>
    <property type="molecule type" value="Genomic_DNA"/>
</dbReference>
<dbReference type="AlphaFoldDB" id="A0A2N9GG90"/>
<name>A0A2N9GG90_FAGSY</name>